<organism evidence="2 3">
    <name type="scientific">Liparis tanakae</name>
    <name type="common">Tanaka's snailfish</name>
    <dbReference type="NCBI Taxonomy" id="230148"/>
    <lineage>
        <taxon>Eukaryota</taxon>
        <taxon>Metazoa</taxon>
        <taxon>Chordata</taxon>
        <taxon>Craniata</taxon>
        <taxon>Vertebrata</taxon>
        <taxon>Euteleostomi</taxon>
        <taxon>Actinopterygii</taxon>
        <taxon>Neopterygii</taxon>
        <taxon>Teleostei</taxon>
        <taxon>Neoteleostei</taxon>
        <taxon>Acanthomorphata</taxon>
        <taxon>Eupercaria</taxon>
        <taxon>Perciformes</taxon>
        <taxon>Cottioidei</taxon>
        <taxon>Cottales</taxon>
        <taxon>Liparidae</taxon>
        <taxon>Liparis</taxon>
    </lineage>
</organism>
<gene>
    <name evidence="2" type="ORF">EYF80_008861</name>
</gene>
<accession>A0A4Z2ISM7</accession>
<dbReference type="EMBL" id="SRLO01000050">
    <property type="protein sequence ID" value="TNN80856.1"/>
    <property type="molecule type" value="Genomic_DNA"/>
</dbReference>
<evidence type="ECO:0000313" key="2">
    <source>
        <dbReference type="EMBL" id="TNN80856.1"/>
    </source>
</evidence>
<proteinExistence type="predicted"/>
<evidence type="ECO:0000256" key="1">
    <source>
        <dbReference type="SAM" id="MobiDB-lite"/>
    </source>
</evidence>
<reference evidence="2 3" key="1">
    <citation type="submission" date="2019-03" db="EMBL/GenBank/DDBJ databases">
        <title>First draft genome of Liparis tanakae, snailfish: a comprehensive survey of snailfish specific genes.</title>
        <authorList>
            <person name="Kim W."/>
            <person name="Song I."/>
            <person name="Jeong J.-H."/>
            <person name="Kim D."/>
            <person name="Kim S."/>
            <person name="Ryu S."/>
            <person name="Song J.Y."/>
            <person name="Lee S.K."/>
        </authorList>
    </citation>
    <scope>NUCLEOTIDE SEQUENCE [LARGE SCALE GENOMIC DNA]</scope>
    <source>
        <tissue evidence="2">Muscle</tissue>
    </source>
</reference>
<feature type="compositionally biased region" description="Basic and acidic residues" evidence="1">
    <location>
        <begin position="1"/>
        <end position="11"/>
    </location>
</feature>
<feature type="region of interest" description="Disordered" evidence="1">
    <location>
        <begin position="1"/>
        <end position="27"/>
    </location>
</feature>
<keyword evidence="3" id="KW-1185">Reference proteome</keyword>
<dbReference type="AlphaFoldDB" id="A0A4Z2ISM7"/>
<sequence length="109" mass="12634">METQIGERDFTGRTSALLPGRDRRPSHAHWNHKRHLCVNRILRAQRRRLSPCLSSAGRTFKDKRGNELWATRHITLAPRCFHDTQRGLWESCTDAAHNNLHFLLNSGIV</sequence>
<comment type="caution">
    <text evidence="2">The sequence shown here is derived from an EMBL/GenBank/DDBJ whole genome shotgun (WGS) entry which is preliminary data.</text>
</comment>
<name>A0A4Z2ISM7_9TELE</name>
<evidence type="ECO:0000313" key="3">
    <source>
        <dbReference type="Proteomes" id="UP000314294"/>
    </source>
</evidence>
<dbReference type="Proteomes" id="UP000314294">
    <property type="component" value="Unassembled WGS sequence"/>
</dbReference>
<protein>
    <submittedName>
        <fullName evidence="2">Uncharacterized protein</fullName>
    </submittedName>
</protein>